<organism evidence="1 2">
    <name type="scientific">Exophiala spinifera</name>
    <dbReference type="NCBI Taxonomy" id="91928"/>
    <lineage>
        <taxon>Eukaryota</taxon>
        <taxon>Fungi</taxon>
        <taxon>Dikarya</taxon>
        <taxon>Ascomycota</taxon>
        <taxon>Pezizomycotina</taxon>
        <taxon>Eurotiomycetes</taxon>
        <taxon>Chaetothyriomycetidae</taxon>
        <taxon>Chaetothyriales</taxon>
        <taxon>Herpotrichiellaceae</taxon>
        <taxon>Exophiala</taxon>
    </lineage>
</organism>
<dbReference type="AlphaFoldDB" id="A0A0D1ZQ12"/>
<sequence>MIKASLETTTSLFLGKSLDETSLAMGGGRHLPGVGMVTALTFQSGLHPSPSIEHLGTQEPTIRKSKEIAIPQEPRSKLVGV</sequence>
<dbReference type="HOGENOM" id="CLU_2573912_0_0_1"/>
<gene>
    <name evidence="1" type="ORF">PV08_07682</name>
</gene>
<dbReference type="EMBL" id="KN847496">
    <property type="protein sequence ID" value="KIW14897.1"/>
    <property type="molecule type" value="Genomic_DNA"/>
</dbReference>
<dbReference type="GeneID" id="27334765"/>
<dbReference type="Proteomes" id="UP000053328">
    <property type="component" value="Unassembled WGS sequence"/>
</dbReference>
<evidence type="ECO:0000313" key="2">
    <source>
        <dbReference type="Proteomes" id="UP000053328"/>
    </source>
</evidence>
<dbReference type="VEuPathDB" id="FungiDB:PV08_07682"/>
<keyword evidence="2" id="KW-1185">Reference proteome</keyword>
<name>A0A0D1ZQ12_9EURO</name>
<reference evidence="1 2" key="1">
    <citation type="submission" date="2015-01" db="EMBL/GenBank/DDBJ databases">
        <title>The Genome Sequence of Exophiala spinifera CBS89968.</title>
        <authorList>
            <consortium name="The Broad Institute Genomics Platform"/>
            <person name="Cuomo C."/>
            <person name="de Hoog S."/>
            <person name="Gorbushina A."/>
            <person name="Stielow B."/>
            <person name="Teixiera M."/>
            <person name="Abouelleil A."/>
            <person name="Chapman S.B."/>
            <person name="Priest M."/>
            <person name="Young S.K."/>
            <person name="Wortman J."/>
            <person name="Nusbaum C."/>
            <person name="Birren B."/>
        </authorList>
    </citation>
    <scope>NUCLEOTIDE SEQUENCE [LARGE SCALE GENOMIC DNA]</scope>
    <source>
        <strain evidence="1 2">CBS 89968</strain>
    </source>
</reference>
<accession>A0A0D1ZQ12</accession>
<evidence type="ECO:0000313" key="1">
    <source>
        <dbReference type="EMBL" id="KIW14897.1"/>
    </source>
</evidence>
<dbReference type="RefSeq" id="XP_016235113.1">
    <property type="nucleotide sequence ID" value="XM_016382011.1"/>
</dbReference>
<proteinExistence type="predicted"/>
<protein>
    <submittedName>
        <fullName evidence="1">Uncharacterized protein</fullName>
    </submittedName>
</protein>